<sequence length="62" mass="6808">MSKQVKAVGARPAKHRKAALLASKRFTAVEKDLLRGLLGDDESYTVQEAAAIVEKNLKREAE</sequence>
<evidence type="ECO:0000313" key="2">
    <source>
        <dbReference type="Proteomes" id="UP001596028"/>
    </source>
</evidence>
<protein>
    <submittedName>
        <fullName evidence="1">Uncharacterized protein</fullName>
    </submittedName>
</protein>
<gene>
    <name evidence="1" type="ORF">ACFO3S_26680</name>
</gene>
<reference evidence="2" key="1">
    <citation type="journal article" date="2019" name="Int. J. Syst. Evol. Microbiol.">
        <title>The Global Catalogue of Microorganisms (GCM) 10K type strain sequencing project: providing services to taxonomists for standard genome sequencing and annotation.</title>
        <authorList>
            <consortium name="The Broad Institute Genomics Platform"/>
            <consortium name="The Broad Institute Genome Sequencing Center for Infectious Disease"/>
            <person name="Wu L."/>
            <person name="Ma J."/>
        </authorList>
    </citation>
    <scope>NUCLEOTIDE SEQUENCE [LARGE SCALE GENOMIC DNA]</scope>
    <source>
        <strain evidence="2">CCUG 49571</strain>
    </source>
</reference>
<dbReference type="Proteomes" id="UP001596028">
    <property type="component" value="Unassembled WGS sequence"/>
</dbReference>
<organism evidence="1 2">
    <name type="scientific">Cohnella hongkongensis</name>
    <dbReference type="NCBI Taxonomy" id="178337"/>
    <lineage>
        <taxon>Bacteria</taxon>
        <taxon>Bacillati</taxon>
        <taxon>Bacillota</taxon>
        <taxon>Bacilli</taxon>
        <taxon>Bacillales</taxon>
        <taxon>Paenibacillaceae</taxon>
        <taxon>Cohnella</taxon>
    </lineage>
</organism>
<dbReference type="RefSeq" id="WP_378102489.1">
    <property type="nucleotide sequence ID" value="NZ_JBHSEP010000031.1"/>
</dbReference>
<accession>A0ABV9FIP5</accession>
<dbReference type="EMBL" id="JBHSEP010000031">
    <property type="protein sequence ID" value="MFC4601851.1"/>
    <property type="molecule type" value="Genomic_DNA"/>
</dbReference>
<comment type="caution">
    <text evidence="1">The sequence shown here is derived from an EMBL/GenBank/DDBJ whole genome shotgun (WGS) entry which is preliminary data.</text>
</comment>
<keyword evidence="2" id="KW-1185">Reference proteome</keyword>
<evidence type="ECO:0000313" key="1">
    <source>
        <dbReference type="EMBL" id="MFC4601851.1"/>
    </source>
</evidence>
<proteinExistence type="predicted"/>
<name>A0ABV9FIP5_9BACL</name>